<evidence type="ECO:0000256" key="6">
    <source>
        <dbReference type="ARBA" id="ARBA00066985"/>
    </source>
</evidence>
<dbReference type="RefSeq" id="XP_011501490.1">
    <property type="nucleotide sequence ID" value="XM_011503188.1"/>
</dbReference>
<evidence type="ECO:0000313" key="10">
    <source>
        <dbReference type="Proteomes" id="UP000695007"/>
    </source>
</evidence>
<keyword evidence="2" id="KW-0378">Hydrolase</keyword>
<dbReference type="FunFam" id="3.60.110.10:FF:000008">
    <property type="entry name" value="Beta-alanine synthase"/>
    <property type="match status" value="1"/>
</dbReference>
<evidence type="ECO:0000313" key="11">
    <source>
        <dbReference type="RefSeq" id="XP_011501490.1"/>
    </source>
</evidence>
<evidence type="ECO:0000256" key="8">
    <source>
        <dbReference type="ARBA" id="ARBA00075038"/>
    </source>
</evidence>
<dbReference type="PANTHER" id="PTHR43674">
    <property type="entry name" value="NITRILASE C965.09-RELATED"/>
    <property type="match status" value="1"/>
</dbReference>
<dbReference type="GO" id="GO:0003837">
    <property type="term" value="F:beta-ureidopropionase activity"/>
    <property type="evidence" value="ECO:0007669"/>
    <property type="project" value="UniProtKB-EC"/>
</dbReference>
<dbReference type="PANTHER" id="PTHR43674:SF2">
    <property type="entry name" value="BETA-UREIDOPROPIONASE"/>
    <property type="match status" value="1"/>
</dbReference>
<comment type="catalytic activity">
    <reaction evidence="4">
        <text>3-(carbamoylamino)-2-methylpropanoate + H2O + 2 H(+) = (R)-3-amino-2-methylpropanoate + NH4(+) + CO2</text>
        <dbReference type="Rhea" id="RHEA:37339"/>
        <dbReference type="ChEBI" id="CHEBI:15377"/>
        <dbReference type="ChEBI" id="CHEBI:15378"/>
        <dbReference type="ChEBI" id="CHEBI:16526"/>
        <dbReference type="ChEBI" id="CHEBI:28938"/>
        <dbReference type="ChEBI" id="CHEBI:57731"/>
        <dbReference type="ChEBI" id="CHEBI:74414"/>
        <dbReference type="EC" id="3.5.1.6"/>
    </reaction>
</comment>
<evidence type="ECO:0000256" key="4">
    <source>
        <dbReference type="ARBA" id="ARBA00050552"/>
    </source>
</evidence>
<evidence type="ECO:0000259" key="9">
    <source>
        <dbReference type="PROSITE" id="PS50263"/>
    </source>
</evidence>
<dbReference type="SUPFAM" id="SSF56317">
    <property type="entry name" value="Carbon-nitrogen hydrolase"/>
    <property type="match status" value="1"/>
</dbReference>
<dbReference type="Proteomes" id="UP000695007">
    <property type="component" value="Unplaced"/>
</dbReference>
<dbReference type="AlphaFoldDB" id="A0AAJ6YNW9"/>
<dbReference type="EC" id="3.5.1.6" evidence="6"/>
<gene>
    <name evidence="11" type="primary">LOC105365098</name>
</gene>
<dbReference type="Gene3D" id="3.60.110.10">
    <property type="entry name" value="Carbon-nitrogen hydrolase"/>
    <property type="match status" value="1"/>
</dbReference>
<dbReference type="PROSITE" id="PS50263">
    <property type="entry name" value="CN_HYDROLASE"/>
    <property type="match status" value="1"/>
</dbReference>
<evidence type="ECO:0000256" key="1">
    <source>
        <dbReference type="ARBA" id="ARBA00004668"/>
    </source>
</evidence>
<protein>
    <recommendedName>
        <fullName evidence="7">Beta-ureidopropionase</fullName>
        <ecNumber evidence="6">3.5.1.6</ecNumber>
    </recommendedName>
    <alternativeName>
        <fullName evidence="8">N-carbamoyl-beta-alanine amidohydrolase</fullName>
    </alternativeName>
</protein>
<comment type="pathway">
    <text evidence="1">Amino-acid biosynthesis; beta-alanine biosynthesis.</text>
</comment>
<proteinExistence type="inferred from homology"/>
<evidence type="ECO:0000256" key="5">
    <source>
        <dbReference type="ARBA" id="ARBA00061249"/>
    </source>
</evidence>
<name>A0AAJ6YNW9_9HYME</name>
<keyword evidence="10" id="KW-1185">Reference proteome</keyword>
<accession>A0AAJ6YNW9</accession>
<comment type="similarity">
    <text evidence="5">Belongs to the carbon-nitrogen hydrolase superfamily. BUP family.</text>
</comment>
<evidence type="ECO:0000256" key="2">
    <source>
        <dbReference type="ARBA" id="ARBA00022801"/>
    </source>
</evidence>
<dbReference type="InterPro" id="IPR050345">
    <property type="entry name" value="Aliph_Amidase/BUP"/>
</dbReference>
<dbReference type="InterPro" id="IPR003010">
    <property type="entry name" value="C-N_Hydrolase"/>
</dbReference>
<dbReference type="Pfam" id="PF00795">
    <property type="entry name" value="CN_hydrolase"/>
    <property type="match status" value="1"/>
</dbReference>
<evidence type="ECO:0000256" key="3">
    <source>
        <dbReference type="ARBA" id="ARBA00050540"/>
    </source>
</evidence>
<dbReference type="GeneID" id="105365098"/>
<dbReference type="InterPro" id="IPR036526">
    <property type="entry name" value="C-N_Hydrolase_sf"/>
</dbReference>
<organism evidence="10 11">
    <name type="scientific">Ceratosolen solmsi marchali</name>
    <dbReference type="NCBI Taxonomy" id="326594"/>
    <lineage>
        <taxon>Eukaryota</taxon>
        <taxon>Metazoa</taxon>
        <taxon>Ecdysozoa</taxon>
        <taxon>Arthropoda</taxon>
        <taxon>Hexapoda</taxon>
        <taxon>Insecta</taxon>
        <taxon>Pterygota</taxon>
        <taxon>Neoptera</taxon>
        <taxon>Endopterygota</taxon>
        <taxon>Hymenoptera</taxon>
        <taxon>Apocrita</taxon>
        <taxon>Proctotrupomorpha</taxon>
        <taxon>Chalcidoidea</taxon>
        <taxon>Agaonidae</taxon>
        <taxon>Agaoninae</taxon>
        <taxon>Ceratosolen</taxon>
    </lineage>
</organism>
<evidence type="ECO:0000256" key="7">
    <source>
        <dbReference type="ARBA" id="ARBA00074804"/>
    </source>
</evidence>
<reference evidence="11" key="1">
    <citation type="submission" date="2025-08" db="UniProtKB">
        <authorList>
            <consortium name="RefSeq"/>
        </authorList>
    </citation>
    <scope>IDENTIFICATION</scope>
</reference>
<dbReference type="GO" id="GO:0033396">
    <property type="term" value="P:beta-alanine biosynthetic process via 3-ureidopropionate"/>
    <property type="evidence" value="ECO:0007669"/>
    <property type="project" value="TreeGrafter"/>
</dbReference>
<sequence length="378" mass="42321">MDSLSVEKILEDNIPEQLLGKVKRVIYGRDLQSIQLPTLDKNLQCEIKGYKMGGARAEQLRDPRIVRVGLIQNTIVLPTSEPIADQRKAIHDKVGKYIEHAAKCGANIVCMQELWTMPMGFCTREKYPWAEFAEDAINGPTTSLVSKLARNHGIVVVSSILERDSTNSDILWNTTVVIDANGSVLGKQRKNHIPRNGDFNESTYYMEGNLGHPVFKTKFAKIGVVTCYGRHHPLNWLMYGINGAEIVFNPSAITSESFETLWQIEARCAAISNSYYTCAINRVGTEVYPQPFTSGDAKPPHKDLGEFFGSSYVTAPDGTRTPGLGRCSDGILIAEIDLNLCRQIRDLWNFPMTRRLDLYAHKLTEASNPDFQPQIIDK</sequence>
<comment type="catalytic activity">
    <reaction evidence="3">
        <text>3-(carbamoylamino)propanoate + H2O + 2 H(+) = beta-alanine + NH4(+) + CO2</text>
        <dbReference type="Rhea" id="RHEA:11184"/>
        <dbReference type="ChEBI" id="CHEBI:11892"/>
        <dbReference type="ChEBI" id="CHEBI:15377"/>
        <dbReference type="ChEBI" id="CHEBI:15378"/>
        <dbReference type="ChEBI" id="CHEBI:16526"/>
        <dbReference type="ChEBI" id="CHEBI:28938"/>
        <dbReference type="ChEBI" id="CHEBI:57966"/>
        <dbReference type="EC" id="3.5.1.6"/>
    </reaction>
</comment>
<feature type="domain" description="CN hydrolase" evidence="9">
    <location>
        <begin position="66"/>
        <end position="338"/>
    </location>
</feature>
<dbReference type="KEGG" id="csol:105365098"/>